<keyword evidence="3" id="KW-0812">Transmembrane</keyword>
<feature type="domain" description="Sushi" evidence="5">
    <location>
        <begin position="1"/>
        <end position="60"/>
    </location>
</feature>
<protein>
    <recommendedName>
        <fullName evidence="8">Sushi domain-containing protein</fullName>
    </recommendedName>
</protein>
<dbReference type="CDD" id="cd00033">
    <property type="entry name" value="CCP"/>
    <property type="match status" value="1"/>
</dbReference>
<dbReference type="Pfam" id="PF01390">
    <property type="entry name" value="SEA"/>
    <property type="match status" value="1"/>
</dbReference>
<gene>
    <name evidence="6" type="ORF">MNOR_LOCUS36813</name>
</gene>
<evidence type="ECO:0000313" key="6">
    <source>
        <dbReference type="EMBL" id="CAL4193184.1"/>
    </source>
</evidence>
<evidence type="ECO:0000259" key="4">
    <source>
        <dbReference type="PROSITE" id="PS50024"/>
    </source>
</evidence>
<evidence type="ECO:0000256" key="2">
    <source>
        <dbReference type="PROSITE-ProRule" id="PRU00302"/>
    </source>
</evidence>
<proteinExistence type="predicted"/>
<dbReference type="PROSITE" id="PS50923">
    <property type="entry name" value="SUSHI"/>
    <property type="match status" value="1"/>
</dbReference>
<dbReference type="Proteomes" id="UP001497623">
    <property type="component" value="Unassembled WGS sequence"/>
</dbReference>
<dbReference type="InterPro" id="IPR035976">
    <property type="entry name" value="Sushi/SCR/CCP_sf"/>
</dbReference>
<feature type="transmembrane region" description="Helical" evidence="3">
    <location>
        <begin position="245"/>
        <end position="268"/>
    </location>
</feature>
<reference evidence="6 7" key="1">
    <citation type="submission" date="2024-05" db="EMBL/GenBank/DDBJ databases">
        <authorList>
            <person name="Wallberg A."/>
        </authorList>
    </citation>
    <scope>NUCLEOTIDE SEQUENCE [LARGE SCALE GENOMIC DNA]</scope>
</reference>
<evidence type="ECO:0000256" key="1">
    <source>
        <dbReference type="ARBA" id="ARBA00023157"/>
    </source>
</evidence>
<sequence length="271" mass="29924">GIPGDGDRPLNTLEREGSFLYPEQLVLYCKEGYVPPVTGNLTTQCGADGKWKPGPYGCSQPKIVETSFKLTKVFNDNLTDPNSDEFKELKTELETSITKELNKTLGKNFLKFEVLNFQKGSVIVNGVVHYRAESVNGAEESVLQAFKESDIPDLDVASLKIGDQTLTCYFGNGNIGHRHLQRQNGFSCCMKTVTTEPVLQINVLYSGSMDNVTTCNDYCITNLDHVTTTHCTCNTTYCNAAPETLALSVFSVMFAAFVLIIINIFNLLDTK</sequence>
<dbReference type="InterPro" id="IPR000082">
    <property type="entry name" value="SEA_dom"/>
</dbReference>
<evidence type="ECO:0008006" key="8">
    <source>
        <dbReference type="Google" id="ProtNLM"/>
    </source>
</evidence>
<organism evidence="6 7">
    <name type="scientific">Meganyctiphanes norvegica</name>
    <name type="common">Northern krill</name>
    <name type="synonym">Thysanopoda norvegica</name>
    <dbReference type="NCBI Taxonomy" id="48144"/>
    <lineage>
        <taxon>Eukaryota</taxon>
        <taxon>Metazoa</taxon>
        <taxon>Ecdysozoa</taxon>
        <taxon>Arthropoda</taxon>
        <taxon>Crustacea</taxon>
        <taxon>Multicrustacea</taxon>
        <taxon>Malacostraca</taxon>
        <taxon>Eumalacostraca</taxon>
        <taxon>Eucarida</taxon>
        <taxon>Euphausiacea</taxon>
        <taxon>Euphausiidae</taxon>
        <taxon>Meganyctiphanes</taxon>
    </lineage>
</organism>
<feature type="domain" description="SEA" evidence="4">
    <location>
        <begin position="60"/>
        <end position="166"/>
    </location>
</feature>
<keyword evidence="2" id="KW-0768">Sushi</keyword>
<dbReference type="Pfam" id="PF00084">
    <property type="entry name" value="Sushi"/>
    <property type="match status" value="1"/>
</dbReference>
<feature type="non-terminal residue" evidence="6">
    <location>
        <position position="1"/>
    </location>
</feature>
<evidence type="ECO:0000256" key="3">
    <source>
        <dbReference type="SAM" id="Phobius"/>
    </source>
</evidence>
<dbReference type="SMART" id="SM00200">
    <property type="entry name" value="SEA"/>
    <property type="match status" value="1"/>
</dbReference>
<dbReference type="PROSITE" id="PS50024">
    <property type="entry name" value="SEA"/>
    <property type="match status" value="1"/>
</dbReference>
<dbReference type="Gene3D" id="3.30.70.960">
    <property type="entry name" value="SEA domain"/>
    <property type="match status" value="1"/>
</dbReference>
<dbReference type="AlphaFoldDB" id="A0AAV2SHH8"/>
<keyword evidence="3" id="KW-1133">Transmembrane helix</keyword>
<comment type="caution">
    <text evidence="6">The sequence shown here is derived from an EMBL/GenBank/DDBJ whole genome shotgun (WGS) entry which is preliminary data.</text>
</comment>
<keyword evidence="7" id="KW-1185">Reference proteome</keyword>
<dbReference type="EMBL" id="CAXKWB010069518">
    <property type="protein sequence ID" value="CAL4193184.1"/>
    <property type="molecule type" value="Genomic_DNA"/>
</dbReference>
<dbReference type="SUPFAM" id="SSF57535">
    <property type="entry name" value="Complement control module/SCR domain"/>
    <property type="match status" value="1"/>
</dbReference>
<evidence type="ECO:0000259" key="5">
    <source>
        <dbReference type="PROSITE" id="PS50923"/>
    </source>
</evidence>
<dbReference type="SUPFAM" id="SSF82671">
    <property type="entry name" value="SEA domain"/>
    <property type="match status" value="1"/>
</dbReference>
<keyword evidence="1" id="KW-1015">Disulfide bond</keyword>
<accession>A0AAV2SHH8</accession>
<evidence type="ECO:0000313" key="7">
    <source>
        <dbReference type="Proteomes" id="UP001497623"/>
    </source>
</evidence>
<dbReference type="Gene3D" id="2.10.70.10">
    <property type="entry name" value="Complement Module, domain 1"/>
    <property type="match status" value="1"/>
</dbReference>
<dbReference type="InterPro" id="IPR036364">
    <property type="entry name" value="SEA_dom_sf"/>
</dbReference>
<keyword evidence="3" id="KW-0472">Membrane</keyword>
<comment type="caution">
    <text evidence="2">Lacks conserved residue(s) required for the propagation of feature annotation.</text>
</comment>
<name>A0AAV2SHH8_MEGNR</name>
<dbReference type="InterPro" id="IPR000436">
    <property type="entry name" value="Sushi_SCR_CCP_dom"/>
</dbReference>